<keyword evidence="9" id="KW-1185">Reference proteome</keyword>
<sequence>MVVQARLYTSQIFFNRLWRDYKLGFGVIGVENWFGLEDLYTWTNAQPYNLRIDLVDAEGRKAYVKYDQFFIEGEDDGYKLHVNGYSGTAGNAFGEEQESKRENSYGMKFSTVDRDNDNSERNCADDLEGGWWVAIIANQAASPMLDDIVLMAESPGGDEGVITRGQHLWKRMERQIRKKRLAKLGATPTASTNNSEESTSPQVSPSPQSAGVTSATSQQEVTSQVLVEVVERLCGGDVPSGLLDPGTNPSDSPELSASPTGSSSTIDLSSIVKPSQTPQAAALSYIIQTYARCNNEEKTHPKNNWQPRSESQTIGREMVQTTLLGPFLVLSLFAEDDPRVAEQFVRNQGTGQTMPTGLQDLAKEMDHMRMTILHKLFHSMLVNTGSREPVLSFLARMISLNHRRAQIHVEEQLVAGDGAMVNLVSVLQQLCFKVSSFTGTSKDFKFLEVNFHSQCWFLTLHAHHLGVLPVMRKYTRRIRAIRDLQKMVEEIESTESQWGSLSVASKQRELLKKWKAQLKVLVESTGTSSEFYDKFTIRYHISVIFKSLWDDRRHRQALITESNSGKEFVKFVNLLMNDTTFLLDESLDALKRIHEVQEEMERGTWAQQSREQQQSRQRLLATDERQCRSYLTLARETVDMMHYLTKEVPDPFLRPELCDRLAAMLNFNLAQLCGQKCGNLKVRQADKYGWEPRKLLEQLVDIYLHLDSPKFHQAIANDEVGIS</sequence>
<dbReference type="InterPro" id="IPR014716">
    <property type="entry name" value="Fibrinogen_a/b/g_C_1"/>
</dbReference>
<keyword evidence="3" id="KW-0808">Transferase</keyword>
<dbReference type="GO" id="GO:0034450">
    <property type="term" value="F:ubiquitin-ubiquitin ligase activity"/>
    <property type="evidence" value="ECO:0007669"/>
    <property type="project" value="InterPro"/>
</dbReference>
<dbReference type="GO" id="GO:0000209">
    <property type="term" value="P:protein polyubiquitination"/>
    <property type="evidence" value="ECO:0007669"/>
    <property type="project" value="TreeGrafter"/>
</dbReference>
<dbReference type="Pfam" id="PF00147">
    <property type="entry name" value="Fibrinogen_C"/>
    <property type="match status" value="1"/>
</dbReference>
<dbReference type="PROSITE" id="PS51406">
    <property type="entry name" value="FIBRINOGEN_C_2"/>
    <property type="match status" value="1"/>
</dbReference>
<proteinExistence type="predicted"/>
<dbReference type="InterPro" id="IPR002181">
    <property type="entry name" value="Fibrinogen_a/b/g_C_dom"/>
</dbReference>
<dbReference type="GO" id="GO:0000151">
    <property type="term" value="C:ubiquitin ligase complex"/>
    <property type="evidence" value="ECO:0007669"/>
    <property type="project" value="InterPro"/>
</dbReference>
<protein>
    <submittedName>
        <fullName evidence="8">Ubiquitin conjugation factor E4 B</fullName>
    </submittedName>
</protein>
<dbReference type="PANTHER" id="PTHR13931">
    <property type="entry name" value="UBIQUITINATION FACTOR E4"/>
    <property type="match status" value="1"/>
</dbReference>
<evidence type="ECO:0000313" key="9">
    <source>
        <dbReference type="Proteomes" id="UP000324222"/>
    </source>
</evidence>
<evidence type="ECO:0000256" key="1">
    <source>
        <dbReference type="ARBA" id="ARBA00004123"/>
    </source>
</evidence>
<dbReference type="UniPathway" id="UPA00143"/>
<evidence type="ECO:0000259" key="7">
    <source>
        <dbReference type="PROSITE" id="PS51406"/>
    </source>
</evidence>
<feature type="region of interest" description="Disordered" evidence="6">
    <location>
        <begin position="237"/>
        <end position="273"/>
    </location>
</feature>
<comment type="subcellular location">
    <subcellularLocation>
        <location evidence="1">Nucleus</location>
    </subcellularLocation>
</comment>
<feature type="region of interest" description="Disordered" evidence="6">
    <location>
        <begin position="183"/>
        <end position="219"/>
    </location>
</feature>
<keyword evidence="4" id="KW-0833">Ubl conjugation pathway</keyword>
<feature type="compositionally biased region" description="Polar residues" evidence="6">
    <location>
        <begin position="247"/>
        <end position="273"/>
    </location>
</feature>
<evidence type="ECO:0000256" key="5">
    <source>
        <dbReference type="ARBA" id="ARBA00023242"/>
    </source>
</evidence>
<name>A0A5B7D9L0_PORTR</name>
<reference evidence="8 9" key="1">
    <citation type="submission" date="2019-05" db="EMBL/GenBank/DDBJ databases">
        <title>Another draft genome of Portunus trituberculatus and its Hox gene families provides insights of decapod evolution.</title>
        <authorList>
            <person name="Jeong J.-H."/>
            <person name="Song I."/>
            <person name="Kim S."/>
            <person name="Choi T."/>
            <person name="Kim D."/>
            <person name="Ryu S."/>
            <person name="Kim W."/>
        </authorList>
    </citation>
    <scope>NUCLEOTIDE SEQUENCE [LARGE SCALE GENOMIC DNA]</scope>
    <source>
        <tissue evidence="8">Muscle</tissue>
    </source>
</reference>
<dbReference type="GO" id="GO:0006511">
    <property type="term" value="P:ubiquitin-dependent protein catabolic process"/>
    <property type="evidence" value="ECO:0007669"/>
    <property type="project" value="InterPro"/>
</dbReference>
<comment type="caution">
    <text evidence="8">The sequence shown here is derived from an EMBL/GenBank/DDBJ whole genome shotgun (WGS) entry which is preliminary data.</text>
</comment>
<dbReference type="InterPro" id="IPR036056">
    <property type="entry name" value="Fibrinogen-like_C"/>
</dbReference>
<organism evidence="8 9">
    <name type="scientific">Portunus trituberculatus</name>
    <name type="common">Swimming crab</name>
    <name type="synonym">Neptunus trituberculatus</name>
    <dbReference type="NCBI Taxonomy" id="210409"/>
    <lineage>
        <taxon>Eukaryota</taxon>
        <taxon>Metazoa</taxon>
        <taxon>Ecdysozoa</taxon>
        <taxon>Arthropoda</taxon>
        <taxon>Crustacea</taxon>
        <taxon>Multicrustacea</taxon>
        <taxon>Malacostraca</taxon>
        <taxon>Eumalacostraca</taxon>
        <taxon>Eucarida</taxon>
        <taxon>Decapoda</taxon>
        <taxon>Pleocyemata</taxon>
        <taxon>Brachyura</taxon>
        <taxon>Eubrachyura</taxon>
        <taxon>Portunoidea</taxon>
        <taxon>Portunidae</taxon>
        <taxon>Portuninae</taxon>
        <taxon>Portunus</taxon>
    </lineage>
</organism>
<dbReference type="InterPro" id="IPR019474">
    <property type="entry name" value="Ub_conjug_fac_E4_core"/>
</dbReference>
<feature type="compositionally biased region" description="Low complexity" evidence="6">
    <location>
        <begin position="187"/>
        <end position="209"/>
    </location>
</feature>
<feature type="domain" description="Fibrinogen C-terminal" evidence="7">
    <location>
        <begin position="1"/>
        <end position="132"/>
    </location>
</feature>
<dbReference type="GO" id="GO:0036503">
    <property type="term" value="P:ERAD pathway"/>
    <property type="evidence" value="ECO:0007669"/>
    <property type="project" value="InterPro"/>
</dbReference>
<dbReference type="GO" id="GO:0005737">
    <property type="term" value="C:cytoplasm"/>
    <property type="evidence" value="ECO:0007669"/>
    <property type="project" value="TreeGrafter"/>
</dbReference>
<dbReference type="EMBL" id="VSRR010000632">
    <property type="protein sequence ID" value="MPC17927.1"/>
    <property type="molecule type" value="Genomic_DNA"/>
</dbReference>
<dbReference type="InterPro" id="IPR045132">
    <property type="entry name" value="UBE4"/>
</dbReference>
<accession>A0A5B7D9L0</accession>
<dbReference type="PANTHER" id="PTHR13931:SF2">
    <property type="entry name" value="UBIQUITIN CONJUGATION FACTOR E4 B"/>
    <property type="match status" value="1"/>
</dbReference>
<comment type="pathway">
    <text evidence="2">Protein modification; protein ubiquitination.</text>
</comment>
<dbReference type="Pfam" id="PF10408">
    <property type="entry name" value="Ufd2P_core"/>
    <property type="match status" value="3"/>
</dbReference>
<dbReference type="Gene3D" id="3.90.215.10">
    <property type="entry name" value="Gamma Fibrinogen, chain A, domain 1"/>
    <property type="match status" value="1"/>
</dbReference>
<keyword evidence="5" id="KW-0539">Nucleus</keyword>
<evidence type="ECO:0000313" key="8">
    <source>
        <dbReference type="EMBL" id="MPC17927.1"/>
    </source>
</evidence>
<dbReference type="AlphaFoldDB" id="A0A5B7D9L0"/>
<evidence type="ECO:0000256" key="6">
    <source>
        <dbReference type="SAM" id="MobiDB-lite"/>
    </source>
</evidence>
<evidence type="ECO:0000256" key="2">
    <source>
        <dbReference type="ARBA" id="ARBA00004906"/>
    </source>
</evidence>
<dbReference type="Proteomes" id="UP000324222">
    <property type="component" value="Unassembled WGS sequence"/>
</dbReference>
<gene>
    <name evidence="8" type="primary">Ube4b</name>
    <name evidence="8" type="ORF">E2C01_010800</name>
</gene>
<evidence type="ECO:0000256" key="4">
    <source>
        <dbReference type="ARBA" id="ARBA00022786"/>
    </source>
</evidence>
<dbReference type="OrthoDB" id="20295at2759"/>
<feature type="compositionally biased region" description="Polar residues" evidence="6">
    <location>
        <begin position="210"/>
        <end position="219"/>
    </location>
</feature>
<dbReference type="GO" id="GO:0005634">
    <property type="term" value="C:nucleus"/>
    <property type="evidence" value="ECO:0007669"/>
    <property type="project" value="UniProtKB-SubCell"/>
</dbReference>
<dbReference type="SMART" id="SM00186">
    <property type="entry name" value="FBG"/>
    <property type="match status" value="1"/>
</dbReference>
<evidence type="ECO:0000256" key="3">
    <source>
        <dbReference type="ARBA" id="ARBA00022679"/>
    </source>
</evidence>
<dbReference type="SUPFAM" id="SSF56496">
    <property type="entry name" value="Fibrinogen C-terminal domain-like"/>
    <property type="match status" value="1"/>
</dbReference>